<dbReference type="PANTHER" id="PTHR42850:SF2">
    <property type="entry name" value="BLL5683 PROTEIN"/>
    <property type="match status" value="1"/>
</dbReference>
<dbReference type="PANTHER" id="PTHR42850">
    <property type="entry name" value="METALLOPHOSPHOESTERASE"/>
    <property type="match status" value="1"/>
</dbReference>
<keyword evidence="4" id="KW-1185">Reference proteome</keyword>
<dbReference type="PIRSF" id="PIRSF000883">
    <property type="entry name" value="Pesterase_MJ0912"/>
    <property type="match status" value="1"/>
</dbReference>
<organism evidence="3 4">
    <name type="scientific">Conexibacter woesei (strain DSM 14684 / CCUG 47730 / CIP 108061 / JCM 11494 / NBRC 100937 / ID131577)</name>
    <dbReference type="NCBI Taxonomy" id="469383"/>
    <lineage>
        <taxon>Bacteria</taxon>
        <taxon>Bacillati</taxon>
        <taxon>Actinomycetota</taxon>
        <taxon>Thermoleophilia</taxon>
        <taxon>Solirubrobacterales</taxon>
        <taxon>Conexibacteraceae</taxon>
        <taxon>Conexibacter</taxon>
    </lineage>
</organism>
<dbReference type="GO" id="GO:0005737">
    <property type="term" value="C:cytoplasm"/>
    <property type="evidence" value="ECO:0007669"/>
    <property type="project" value="TreeGrafter"/>
</dbReference>
<dbReference type="InterPro" id="IPR024654">
    <property type="entry name" value="Calcineurin-like_PHP_lpxH"/>
</dbReference>
<gene>
    <name evidence="3" type="ordered locus">Cwoe_4521</name>
</gene>
<dbReference type="SUPFAM" id="SSF56300">
    <property type="entry name" value="Metallo-dependent phosphatases"/>
    <property type="match status" value="1"/>
</dbReference>
<reference evidence="3 4" key="1">
    <citation type="journal article" date="2010" name="Stand. Genomic Sci.">
        <title>Complete genome sequence of Conexibacter woesei type strain (ID131577).</title>
        <authorList>
            <person name="Pukall R."/>
            <person name="Lapidus A."/>
            <person name="Glavina Del Rio T."/>
            <person name="Copeland A."/>
            <person name="Tice H."/>
            <person name="Cheng J.-F."/>
            <person name="Lucas S."/>
            <person name="Chen F."/>
            <person name="Nolan M."/>
            <person name="Bruce D."/>
            <person name="Goodwin L."/>
            <person name="Pitluck S."/>
            <person name="Mavromatis K."/>
            <person name="Ivanova N."/>
            <person name="Ovchinnikova G."/>
            <person name="Pati A."/>
            <person name="Chen A."/>
            <person name="Palaniappan K."/>
            <person name="Land M."/>
            <person name="Hauser L."/>
            <person name="Chang Y.-J."/>
            <person name="Jeffries C.D."/>
            <person name="Chain P."/>
            <person name="Meincke L."/>
            <person name="Sims D."/>
            <person name="Brettin T."/>
            <person name="Detter J.C."/>
            <person name="Rohde M."/>
            <person name="Goeker M."/>
            <person name="Bristow J."/>
            <person name="Eisen J.A."/>
            <person name="Markowitz V."/>
            <person name="Kyrpides N.C."/>
            <person name="Klenk H.-P."/>
            <person name="Hugenholtz P."/>
        </authorList>
    </citation>
    <scope>NUCLEOTIDE SEQUENCE [LARGE SCALE GENOMIC DNA]</scope>
    <source>
        <strain evidence="4">DSM 14684 / CIP 108061 / JCM 11494 / NBRC 100937 / ID131577</strain>
    </source>
</reference>
<comment type="similarity">
    <text evidence="1">Belongs to the metallophosphoesterase superfamily. YfcE family.</text>
</comment>
<evidence type="ECO:0000256" key="1">
    <source>
        <dbReference type="ARBA" id="ARBA00008950"/>
    </source>
</evidence>
<dbReference type="GO" id="GO:0016791">
    <property type="term" value="F:phosphatase activity"/>
    <property type="evidence" value="ECO:0007669"/>
    <property type="project" value="TreeGrafter"/>
</dbReference>
<dbReference type="AlphaFoldDB" id="D3F840"/>
<feature type="domain" description="Calcineurin-like phosphoesterase" evidence="2">
    <location>
        <begin position="2"/>
        <end position="206"/>
    </location>
</feature>
<accession>D3F840</accession>
<dbReference type="CDD" id="cd00838">
    <property type="entry name" value="MPP_superfamily"/>
    <property type="match status" value="1"/>
</dbReference>
<dbReference type="eggNOG" id="COG0639">
    <property type="taxonomic scope" value="Bacteria"/>
</dbReference>
<dbReference type="InterPro" id="IPR050126">
    <property type="entry name" value="Ap4A_hydrolase"/>
</dbReference>
<reference evidence="4" key="2">
    <citation type="submission" date="2010-01" db="EMBL/GenBank/DDBJ databases">
        <title>The complete genome of Conexibacter woesei DSM 14684.</title>
        <authorList>
            <consortium name="US DOE Joint Genome Institute (JGI-PGF)"/>
            <person name="Lucas S."/>
            <person name="Copeland A."/>
            <person name="Lapidus A."/>
            <person name="Glavina del Rio T."/>
            <person name="Dalin E."/>
            <person name="Tice H."/>
            <person name="Bruce D."/>
            <person name="Goodwin L."/>
            <person name="Pitluck S."/>
            <person name="Kyrpides N."/>
            <person name="Mavromatis K."/>
            <person name="Ivanova N."/>
            <person name="Mikhailova N."/>
            <person name="Chertkov O."/>
            <person name="Brettin T."/>
            <person name="Detter J.C."/>
            <person name="Han C."/>
            <person name="Larimer F."/>
            <person name="Land M."/>
            <person name="Hauser L."/>
            <person name="Markowitz V."/>
            <person name="Cheng J.-F."/>
            <person name="Hugenholtz P."/>
            <person name="Woyke T."/>
            <person name="Wu D."/>
            <person name="Pukall R."/>
            <person name="Steenblock K."/>
            <person name="Schneider S."/>
            <person name="Klenk H.-P."/>
            <person name="Eisen J.A."/>
        </authorList>
    </citation>
    <scope>NUCLEOTIDE SEQUENCE [LARGE SCALE GENOMIC DNA]</scope>
    <source>
        <strain evidence="4">DSM 14684 / CIP 108061 / JCM 11494 / NBRC 100937 / ID131577</strain>
    </source>
</reference>
<dbReference type="KEGG" id="cwo:Cwoe_4521"/>
<proteinExistence type="inferred from homology"/>
<dbReference type="Pfam" id="PF12850">
    <property type="entry name" value="Metallophos_2"/>
    <property type="match status" value="1"/>
</dbReference>
<name>D3F840_CONWI</name>
<dbReference type="InterPro" id="IPR029052">
    <property type="entry name" value="Metallo-depent_PP-like"/>
</dbReference>
<dbReference type="EMBL" id="CP001854">
    <property type="protein sequence ID" value="ADB52934.1"/>
    <property type="molecule type" value="Genomic_DNA"/>
</dbReference>
<evidence type="ECO:0000313" key="4">
    <source>
        <dbReference type="Proteomes" id="UP000008229"/>
    </source>
</evidence>
<dbReference type="InterPro" id="IPR011152">
    <property type="entry name" value="Pesterase_MJ0912"/>
</dbReference>
<evidence type="ECO:0000313" key="3">
    <source>
        <dbReference type="EMBL" id="ADB52934.1"/>
    </source>
</evidence>
<dbReference type="HOGENOM" id="CLU_074761_0_1_11"/>
<dbReference type="Proteomes" id="UP000008229">
    <property type="component" value="Chromosome"/>
</dbReference>
<dbReference type="Gene3D" id="3.60.21.10">
    <property type="match status" value="1"/>
</dbReference>
<evidence type="ECO:0000259" key="2">
    <source>
        <dbReference type="Pfam" id="PF12850"/>
    </source>
</evidence>
<sequence>MMRVAVVSDIHGNRHALEAVLDAVEAVTADELWCLGDIVGYGADPDACVALIRRYATVSLVGNHDLAVRGDLPLDEFSRGAELAARWTREQISQESLDYLAQLEPQKLDEAVGLYHASPRDPVWEYVLSPLQAELCIDVLRHRVACVGHSHIALSFTRGAGAPATGETRAADTFLDLSTGEWLLNPGSVGQPRDGDPRAAWLLLDTDCWTAAYHRTDYDVAGAAAAIRQARLPDSLAERLPHGQ</sequence>
<protein>
    <submittedName>
        <fullName evidence="3">Metallophosphoesterase</fullName>
    </submittedName>
</protein>
<dbReference type="STRING" id="469383.Cwoe_4521"/>